<dbReference type="Pfam" id="PF00108">
    <property type="entry name" value="Thiolase_N"/>
    <property type="match status" value="1"/>
</dbReference>
<feature type="active site" description="Proton acceptor" evidence="4">
    <location>
        <position position="366"/>
    </location>
</feature>
<comment type="similarity">
    <text evidence="1 5">Belongs to the thiolase-like superfamily. Thiolase family.</text>
</comment>
<keyword evidence="3 5" id="KW-0012">Acyltransferase</keyword>
<evidence type="ECO:0000256" key="3">
    <source>
        <dbReference type="ARBA" id="ARBA00023315"/>
    </source>
</evidence>
<accession>A0A023DCJ0</accession>
<evidence type="ECO:0000313" key="8">
    <source>
        <dbReference type="EMBL" id="GAJ39009.1"/>
    </source>
</evidence>
<evidence type="ECO:0000259" key="7">
    <source>
        <dbReference type="Pfam" id="PF02803"/>
    </source>
</evidence>
<dbReference type="SUPFAM" id="SSF53901">
    <property type="entry name" value="Thiolase-like"/>
    <property type="match status" value="2"/>
</dbReference>
<dbReference type="InterPro" id="IPR020613">
    <property type="entry name" value="Thiolase_CS"/>
</dbReference>
<evidence type="ECO:0000256" key="4">
    <source>
        <dbReference type="PIRSR" id="PIRSR000429-1"/>
    </source>
</evidence>
<dbReference type="PANTHER" id="PTHR43365">
    <property type="entry name" value="BLR7806 PROTEIN"/>
    <property type="match status" value="1"/>
</dbReference>
<feature type="active site" description="Proton acceptor" evidence="4">
    <location>
        <position position="336"/>
    </location>
</feature>
<dbReference type="AlphaFoldDB" id="A0A023DCJ0"/>
<protein>
    <submittedName>
        <fullName evidence="8">Putative acetyl-CoA acyltransferase</fullName>
    </submittedName>
</protein>
<dbReference type="PROSITE" id="PS00737">
    <property type="entry name" value="THIOLASE_2"/>
    <property type="match status" value="1"/>
</dbReference>
<keyword evidence="2 5" id="KW-0808">Transferase</keyword>
<sequence>MPEVVIVDAVRTAIGRRKGSLSNMHPVDLLVPVLQALVQRNGIEAGSVEDVVVGCVTMTGEQGGNIGRQAVLAAGFPVEVPSFSLNRMCGSSQQAIHTAAQAILAGDIDIAIACGVESMTRVPMGSDMGRFSKNLTSKYNIVPQGISAEMIAKKWNLSREELDEFSLQSHQKAAEATDKGWFQREIIPIEVKGEDGPFIFDKDEGIRRDTSMEKLAGLTPSFQPNSGVVTAGNSSQVSDGAAGLLLMSEEKAKALGLKPRARIVARAVVGEDPVMMLTGIIPATRKVLHKAGLTLEQMDVIEVNEAFASVVKAWERELEPDMRKVNPRGGAIALGHPLGASGARIQTTLLHQLEDMDGKYGLQVMCIGFGMATATIIERL</sequence>
<dbReference type="Pfam" id="PF02803">
    <property type="entry name" value="Thiolase_C"/>
    <property type="match status" value="1"/>
</dbReference>
<proteinExistence type="inferred from homology"/>
<evidence type="ECO:0000256" key="1">
    <source>
        <dbReference type="ARBA" id="ARBA00010982"/>
    </source>
</evidence>
<comment type="caution">
    <text evidence="8">The sequence shown here is derived from an EMBL/GenBank/DDBJ whole genome shotgun (WGS) entry which is preliminary data.</text>
</comment>
<dbReference type="Gene3D" id="3.40.47.10">
    <property type="match status" value="2"/>
</dbReference>
<dbReference type="PIRSF" id="PIRSF000429">
    <property type="entry name" value="Ac-CoA_Ac_transf"/>
    <property type="match status" value="1"/>
</dbReference>
<dbReference type="RefSeq" id="WP_017434966.1">
    <property type="nucleotide sequence ID" value="NZ_BAWO01000011.1"/>
</dbReference>
<evidence type="ECO:0000313" key="9">
    <source>
        <dbReference type="Proteomes" id="UP000023561"/>
    </source>
</evidence>
<dbReference type="EMBL" id="BAWO01000011">
    <property type="protein sequence ID" value="GAJ39009.1"/>
    <property type="molecule type" value="Genomic_DNA"/>
</dbReference>
<dbReference type="FunFam" id="3.40.47.10:FF:000010">
    <property type="entry name" value="Acetyl-CoA acetyltransferase (Thiolase)"/>
    <property type="match status" value="1"/>
</dbReference>
<reference evidence="8 9" key="1">
    <citation type="submission" date="2014-04" db="EMBL/GenBank/DDBJ databases">
        <title>Whole genome shotgun sequence of Geobacillus caldoxylosilyticus NBRC 107762.</title>
        <authorList>
            <person name="Hosoyama A."/>
            <person name="Hosoyama Y."/>
            <person name="Katano-Makiyama Y."/>
            <person name="Tsuchikane K."/>
            <person name="Ohji S."/>
            <person name="Ichikawa N."/>
            <person name="Yamazoe A."/>
            <person name="Fujita N."/>
        </authorList>
    </citation>
    <scope>NUCLEOTIDE SEQUENCE [LARGE SCALE GENOMIC DNA]</scope>
    <source>
        <strain evidence="8 9">NBRC 107762</strain>
    </source>
</reference>
<dbReference type="CDD" id="cd00751">
    <property type="entry name" value="thiolase"/>
    <property type="match status" value="1"/>
</dbReference>
<keyword evidence="9" id="KW-1185">Reference proteome</keyword>
<dbReference type="GO" id="GO:0003988">
    <property type="term" value="F:acetyl-CoA C-acyltransferase activity"/>
    <property type="evidence" value="ECO:0007669"/>
    <property type="project" value="UniProtKB-ARBA"/>
</dbReference>
<feature type="domain" description="Thiolase N-terminal" evidence="6">
    <location>
        <begin position="4"/>
        <end position="250"/>
    </location>
</feature>
<feature type="domain" description="Thiolase C-terminal" evidence="7">
    <location>
        <begin position="257"/>
        <end position="379"/>
    </location>
</feature>
<feature type="active site" description="Acyl-thioester intermediate" evidence="4">
    <location>
        <position position="89"/>
    </location>
</feature>
<evidence type="ECO:0000259" key="6">
    <source>
        <dbReference type="Pfam" id="PF00108"/>
    </source>
</evidence>
<organism evidence="8 9">
    <name type="scientific">Parageobacillus caldoxylosilyticus NBRC 107762</name>
    <dbReference type="NCBI Taxonomy" id="1220594"/>
    <lineage>
        <taxon>Bacteria</taxon>
        <taxon>Bacillati</taxon>
        <taxon>Bacillota</taxon>
        <taxon>Bacilli</taxon>
        <taxon>Bacillales</taxon>
        <taxon>Anoxybacillaceae</taxon>
        <taxon>Saccharococcus</taxon>
    </lineage>
</organism>
<dbReference type="OrthoDB" id="2774224at2"/>
<evidence type="ECO:0000256" key="5">
    <source>
        <dbReference type="RuleBase" id="RU003557"/>
    </source>
</evidence>
<name>A0A023DCJ0_9BACL</name>
<dbReference type="InterPro" id="IPR002155">
    <property type="entry name" value="Thiolase"/>
</dbReference>
<dbReference type="InterPro" id="IPR016039">
    <property type="entry name" value="Thiolase-like"/>
</dbReference>
<dbReference type="PANTHER" id="PTHR43365:SF1">
    <property type="entry name" value="ACETYL-COA C-ACYLTRANSFERASE"/>
    <property type="match status" value="1"/>
</dbReference>
<dbReference type="InterPro" id="IPR020617">
    <property type="entry name" value="Thiolase_C"/>
</dbReference>
<evidence type="ECO:0000256" key="2">
    <source>
        <dbReference type="ARBA" id="ARBA00022679"/>
    </source>
</evidence>
<dbReference type="Proteomes" id="UP000023561">
    <property type="component" value="Unassembled WGS sequence"/>
</dbReference>
<dbReference type="NCBIfam" id="TIGR01930">
    <property type="entry name" value="AcCoA-C-Actrans"/>
    <property type="match status" value="1"/>
</dbReference>
<gene>
    <name evidence="8" type="ORF">GCA01S_011_00620</name>
</gene>
<dbReference type="InterPro" id="IPR020616">
    <property type="entry name" value="Thiolase_N"/>
</dbReference>
<dbReference type="GeneID" id="301193628"/>